<dbReference type="Proteomes" id="UP000094285">
    <property type="component" value="Unassembled WGS sequence"/>
</dbReference>
<dbReference type="AlphaFoldDB" id="A0A1E4SF96"/>
<evidence type="ECO:0000256" key="1">
    <source>
        <dbReference type="SAM" id="MobiDB-lite"/>
    </source>
</evidence>
<reference evidence="3" key="1">
    <citation type="submission" date="2016-05" db="EMBL/GenBank/DDBJ databases">
        <title>Comparative genomics of biotechnologically important yeasts.</title>
        <authorList>
            <consortium name="DOE Joint Genome Institute"/>
            <person name="Riley R."/>
            <person name="Haridas S."/>
            <person name="Wolfe K.H."/>
            <person name="Lopes M.R."/>
            <person name="Hittinger C.T."/>
            <person name="Goker M."/>
            <person name="Salamov A."/>
            <person name="Wisecaver J."/>
            <person name="Long T.M."/>
            <person name="Aerts A.L."/>
            <person name="Barry K."/>
            <person name="Choi C."/>
            <person name="Clum A."/>
            <person name="Coughlan A.Y."/>
            <person name="Deshpande S."/>
            <person name="Douglass A.P."/>
            <person name="Hanson S.J."/>
            <person name="Klenk H.-P."/>
            <person name="Labutti K."/>
            <person name="Lapidus A."/>
            <person name="Lindquist E."/>
            <person name="Lipzen A."/>
            <person name="Meier-Kolthoff J.P."/>
            <person name="Ohm R.A."/>
            <person name="Otillar R.P."/>
            <person name="Pangilinan J."/>
            <person name="Peng Y."/>
            <person name="Rokas A."/>
            <person name="Rosa C.A."/>
            <person name="Scheuner C."/>
            <person name="Sibirny A.A."/>
            <person name="Slot J.C."/>
            <person name="Stielow J.B."/>
            <person name="Sun H."/>
            <person name="Kurtzman C.P."/>
            <person name="Blackwell M."/>
            <person name="Grigoriev I.V."/>
            <person name="Jeffries T.W."/>
        </authorList>
    </citation>
    <scope>NUCLEOTIDE SEQUENCE [LARGE SCALE GENOMIC DNA]</scope>
    <source>
        <strain evidence="3">NRRL Y-17324</strain>
    </source>
</reference>
<dbReference type="EMBL" id="KV453914">
    <property type="protein sequence ID" value="ODV78201.1"/>
    <property type="molecule type" value="Genomic_DNA"/>
</dbReference>
<dbReference type="OrthoDB" id="4093987at2759"/>
<protein>
    <submittedName>
        <fullName evidence="2">Uncharacterized protein</fullName>
    </submittedName>
</protein>
<evidence type="ECO:0000313" key="2">
    <source>
        <dbReference type="EMBL" id="ODV78201.1"/>
    </source>
</evidence>
<evidence type="ECO:0000313" key="3">
    <source>
        <dbReference type="Proteomes" id="UP000094285"/>
    </source>
</evidence>
<name>A0A1E4SF96_9ASCO</name>
<sequence length="346" mass="38479">MANYVAILEDEIANINHLLASIPFSPNAEPTHEYFLNVYRLSRRSLVQLNEQPEKFPIDSNRLLKLGISLGNLIKTLQLDEELHRQQHQQQKTFLSNLNGAKGSSPAAKLVGAGSSEYNPFTEPLPPTQIPKHIINTTPQSQPVYQIKFIKNLLLLLKNFDIGGNASAPQMNSVNLRLHELSNSQSSSTINQQLNGSDGSGGPGASSESSHNASPIKINSKQLLIEKLEINIKLDNLFIYKVLFKMILRIFEILRQNLLANNINEPAISRTSSNSEYEENSSIFSSTSANSSDSSSLIAVDEYLKILKQILNRILFGLVEPFVKLVLNGLMENSIQNDFNKLINSL</sequence>
<organism evidence="2 3">
    <name type="scientific">Suhomyces tanzawaensis NRRL Y-17324</name>
    <dbReference type="NCBI Taxonomy" id="984487"/>
    <lineage>
        <taxon>Eukaryota</taxon>
        <taxon>Fungi</taxon>
        <taxon>Dikarya</taxon>
        <taxon>Ascomycota</taxon>
        <taxon>Saccharomycotina</taxon>
        <taxon>Pichiomycetes</taxon>
        <taxon>Debaryomycetaceae</taxon>
        <taxon>Suhomyces</taxon>
    </lineage>
</organism>
<dbReference type="GeneID" id="30984529"/>
<accession>A0A1E4SF96</accession>
<feature type="region of interest" description="Disordered" evidence="1">
    <location>
        <begin position="185"/>
        <end position="213"/>
    </location>
</feature>
<feature type="compositionally biased region" description="Low complexity" evidence="1">
    <location>
        <begin position="185"/>
        <end position="197"/>
    </location>
</feature>
<gene>
    <name evidence="2" type="ORF">CANTADRAFT_55018</name>
</gene>
<keyword evidence="3" id="KW-1185">Reference proteome</keyword>
<dbReference type="RefSeq" id="XP_020063323.1">
    <property type="nucleotide sequence ID" value="XM_020210393.1"/>
</dbReference>
<proteinExistence type="predicted"/>